<reference evidence="2" key="2">
    <citation type="submission" date="2015-01" db="EMBL/GenBank/DDBJ databases">
        <title>Evolutionary Origins and Diversification of the Mycorrhizal Mutualists.</title>
        <authorList>
            <consortium name="DOE Joint Genome Institute"/>
            <consortium name="Mycorrhizal Genomics Consortium"/>
            <person name="Kohler A."/>
            <person name="Kuo A."/>
            <person name="Nagy L.G."/>
            <person name="Floudas D."/>
            <person name="Copeland A."/>
            <person name="Barry K.W."/>
            <person name="Cichocki N."/>
            <person name="Veneault-Fourrey C."/>
            <person name="LaButti K."/>
            <person name="Lindquist E.A."/>
            <person name="Lipzen A."/>
            <person name="Lundell T."/>
            <person name="Morin E."/>
            <person name="Murat C."/>
            <person name="Riley R."/>
            <person name="Ohm R."/>
            <person name="Sun H."/>
            <person name="Tunlid A."/>
            <person name="Henrissat B."/>
            <person name="Grigoriev I.V."/>
            <person name="Hibbett D.S."/>
            <person name="Martin F."/>
        </authorList>
    </citation>
    <scope>NUCLEOTIDE SEQUENCE [LARGE SCALE GENOMIC DNA]</scope>
    <source>
        <strain evidence="2">LaAM-08-1</strain>
    </source>
</reference>
<dbReference type="EMBL" id="KN838711">
    <property type="protein sequence ID" value="KIJ96768.1"/>
    <property type="molecule type" value="Genomic_DNA"/>
</dbReference>
<protein>
    <submittedName>
        <fullName evidence="1">Uncharacterized protein</fullName>
    </submittedName>
</protein>
<dbReference type="Proteomes" id="UP000054477">
    <property type="component" value="Unassembled WGS sequence"/>
</dbReference>
<dbReference type="HOGENOM" id="CLU_2850041_0_0_1"/>
<gene>
    <name evidence="1" type="ORF">K443DRAFT_273695</name>
</gene>
<reference evidence="1 2" key="1">
    <citation type="submission" date="2014-04" db="EMBL/GenBank/DDBJ databases">
        <authorList>
            <consortium name="DOE Joint Genome Institute"/>
            <person name="Kuo A."/>
            <person name="Kohler A."/>
            <person name="Nagy L.G."/>
            <person name="Floudas D."/>
            <person name="Copeland A."/>
            <person name="Barry K.W."/>
            <person name="Cichocki N."/>
            <person name="Veneault-Fourrey C."/>
            <person name="LaButti K."/>
            <person name="Lindquist E.A."/>
            <person name="Lipzen A."/>
            <person name="Lundell T."/>
            <person name="Morin E."/>
            <person name="Murat C."/>
            <person name="Sun H."/>
            <person name="Tunlid A."/>
            <person name="Henrissat B."/>
            <person name="Grigoriev I.V."/>
            <person name="Hibbett D.S."/>
            <person name="Martin F."/>
            <person name="Nordberg H.P."/>
            <person name="Cantor M.N."/>
            <person name="Hua S.X."/>
        </authorList>
    </citation>
    <scope>NUCLEOTIDE SEQUENCE [LARGE SCALE GENOMIC DNA]</scope>
    <source>
        <strain evidence="1 2">LaAM-08-1</strain>
    </source>
</reference>
<sequence length="65" mass="7563">MAAVDFYFYCFHHTNEKKECPALFHHLLTTEPSIYEECRGPLSRNAFRISRLSCACISRLHEIGT</sequence>
<evidence type="ECO:0000313" key="1">
    <source>
        <dbReference type="EMBL" id="KIJ96768.1"/>
    </source>
</evidence>
<proteinExistence type="predicted"/>
<accession>A0A0C9X624</accession>
<organism evidence="1 2">
    <name type="scientific">Laccaria amethystina LaAM-08-1</name>
    <dbReference type="NCBI Taxonomy" id="1095629"/>
    <lineage>
        <taxon>Eukaryota</taxon>
        <taxon>Fungi</taxon>
        <taxon>Dikarya</taxon>
        <taxon>Basidiomycota</taxon>
        <taxon>Agaricomycotina</taxon>
        <taxon>Agaricomycetes</taxon>
        <taxon>Agaricomycetidae</taxon>
        <taxon>Agaricales</taxon>
        <taxon>Agaricineae</taxon>
        <taxon>Hydnangiaceae</taxon>
        <taxon>Laccaria</taxon>
    </lineage>
</organism>
<keyword evidence="2" id="KW-1185">Reference proteome</keyword>
<name>A0A0C9X624_9AGAR</name>
<evidence type="ECO:0000313" key="2">
    <source>
        <dbReference type="Proteomes" id="UP000054477"/>
    </source>
</evidence>
<dbReference type="AlphaFoldDB" id="A0A0C9X624"/>